<evidence type="ECO:0000313" key="3">
    <source>
        <dbReference type="Proteomes" id="UP001234178"/>
    </source>
</evidence>
<dbReference type="EMBL" id="JAOYFB010000001">
    <property type="protein sequence ID" value="KAK4002731.1"/>
    <property type="molecule type" value="Genomic_DNA"/>
</dbReference>
<proteinExistence type="predicted"/>
<name>A0ABQ9YQ38_9CRUS</name>
<evidence type="ECO:0000256" key="1">
    <source>
        <dbReference type="SAM" id="MobiDB-lite"/>
    </source>
</evidence>
<comment type="caution">
    <text evidence="2">The sequence shown here is derived from an EMBL/GenBank/DDBJ whole genome shotgun (WGS) entry which is preliminary data.</text>
</comment>
<reference evidence="2 3" key="1">
    <citation type="journal article" date="2023" name="Nucleic Acids Res.">
        <title>The hologenome of Daphnia magna reveals possible DNA methylation and microbiome-mediated evolution of the host genome.</title>
        <authorList>
            <person name="Chaturvedi A."/>
            <person name="Li X."/>
            <person name="Dhandapani V."/>
            <person name="Marshall H."/>
            <person name="Kissane S."/>
            <person name="Cuenca-Cambronero M."/>
            <person name="Asole G."/>
            <person name="Calvet F."/>
            <person name="Ruiz-Romero M."/>
            <person name="Marangio P."/>
            <person name="Guigo R."/>
            <person name="Rago D."/>
            <person name="Mirbahai L."/>
            <person name="Eastwood N."/>
            <person name="Colbourne J.K."/>
            <person name="Zhou J."/>
            <person name="Mallon E."/>
            <person name="Orsini L."/>
        </authorList>
    </citation>
    <scope>NUCLEOTIDE SEQUENCE [LARGE SCALE GENOMIC DNA]</scope>
    <source>
        <strain evidence="2">LRV0_1</strain>
    </source>
</reference>
<sequence>MWTLQRSATSNTQTAAKESLATKSFTLQRLSNVQRDNNRIESKSPKVERVVFTGKRATAAES</sequence>
<evidence type="ECO:0000313" key="2">
    <source>
        <dbReference type="EMBL" id="KAK4002731.1"/>
    </source>
</evidence>
<dbReference type="Proteomes" id="UP001234178">
    <property type="component" value="Unassembled WGS sequence"/>
</dbReference>
<keyword evidence="3" id="KW-1185">Reference proteome</keyword>
<protein>
    <submittedName>
        <fullName evidence="2">Uncharacterized protein</fullName>
    </submittedName>
</protein>
<feature type="region of interest" description="Disordered" evidence="1">
    <location>
        <begin position="1"/>
        <end position="20"/>
    </location>
</feature>
<gene>
    <name evidence="2" type="ORF">OUZ56_004536</name>
</gene>
<accession>A0ABQ9YQ38</accession>
<organism evidence="2 3">
    <name type="scientific">Daphnia magna</name>
    <dbReference type="NCBI Taxonomy" id="35525"/>
    <lineage>
        <taxon>Eukaryota</taxon>
        <taxon>Metazoa</taxon>
        <taxon>Ecdysozoa</taxon>
        <taxon>Arthropoda</taxon>
        <taxon>Crustacea</taxon>
        <taxon>Branchiopoda</taxon>
        <taxon>Diplostraca</taxon>
        <taxon>Cladocera</taxon>
        <taxon>Anomopoda</taxon>
        <taxon>Daphniidae</taxon>
        <taxon>Daphnia</taxon>
    </lineage>
</organism>